<reference evidence="2" key="1">
    <citation type="journal article" date="2014" name="Int. J. Syst. Evol. Microbiol.">
        <title>Complete genome sequence of Corynebacterium casei LMG S-19264T (=DSM 44701T), isolated from a smear-ripened cheese.</title>
        <authorList>
            <consortium name="US DOE Joint Genome Institute (JGI-PGF)"/>
            <person name="Walter F."/>
            <person name="Albersmeier A."/>
            <person name="Kalinowski J."/>
            <person name="Ruckert C."/>
        </authorList>
    </citation>
    <scope>NUCLEOTIDE SEQUENCE</scope>
    <source>
        <strain evidence="2">CGMCC 4.5737</strain>
    </source>
</reference>
<evidence type="ECO:0000313" key="3">
    <source>
        <dbReference type="Proteomes" id="UP000637578"/>
    </source>
</evidence>
<dbReference type="RefSeq" id="WP_189054479.1">
    <property type="nucleotide sequence ID" value="NZ_BMMK01000003.1"/>
</dbReference>
<dbReference type="Proteomes" id="UP000637578">
    <property type="component" value="Unassembled WGS sequence"/>
</dbReference>
<evidence type="ECO:0000313" key="2">
    <source>
        <dbReference type="EMBL" id="GGM41460.1"/>
    </source>
</evidence>
<name>A0A8J3CAS9_9PSEU</name>
<protein>
    <recommendedName>
        <fullName evidence="1">Microcin J25-processing protein McjB C-terminal domain-containing protein</fullName>
    </recommendedName>
</protein>
<dbReference type="EMBL" id="BMMK01000003">
    <property type="protein sequence ID" value="GGM41460.1"/>
    <property type="molecule type" value="Genomic_DNA"/>
</dbReference>
<dbReference type="InterPro" id="IPR032708">
    <property type="entry name" value="McjB_C"/>
</dbReference>
<proteinExistence type="predicted"/>
<comment type="caution">
    <text evidence="2">The sequence shown here is derived from an EMBL/GenBank/DDBJ whole genome shotgun (WGS) entry which is preliminary data.</text>
</comment>
<dbReference type="InterPro" id="IPR053521">
    <property type="entry name" value="McjB-like"/>
</dbReference>
<dbReference type="Pfam" id="PF13471">
    <property type="entry name" value="Transglut_core3"/>
    <property type="match status" value="1"/>
</dbReference>
<feature type="domain" description="Microcin J25-processing protein McjB C-terminal" evidence="1">
    <location>
        <begin position="30"/>
        <end position="134"/>
    </location>
</feature>
<gene>
    <name evidence="2" type="ORF">GCM10012275_10570</name>
</gene>
<reference evidence="2" key="2">
    <citation type="submission" date="2020-09" db="EMBL/GenBank/DDBJ databases">
        <authorList>
            <person name="Sun Q."/>
            <person name="Zhou Y."/>
        </authorList>
    </citation>
    <scope>NUCLEOTIDE SEQUENCE</scope>
    <source>
        <strain evidence="2">CGMCC 4.5737</strain>
    </source>
</reference>
<sequence>MTTPEAIPYAPKQVPPARRWIVFAVSMAGKALARLNPRSVQRVLSTVRRGARPARCQEVEEIRRTLLLVSLACAAREGCLRRSITVALLCRLRGSWPTWHVGVRAVPPFAAHAWVEAEGIPVGEHVPASYLRPLLSVPPTRGTAG</sequence>
<evidence type="ECO:0000259" key="1">
    <source>
        <dbReference type="Pfam" id="PF13471"/>
    </source>
</evidence>
<dbReference type="NCBIfam" id="NF033537">
    <property type="entry name" value="lasso_biosyn_B2"/>
    <property type="match status" value="1"/>
</dbReference>
<accession>A0A8J3CAS9</accession>
<keyword evidence="3" id="KW-1185">Reference proteome</keyword>
<dbReference type="AlphaFoldDB" id="A0A8J3CAS9"/>
<organism evidence="2 3">
    <name type="scientific">Longimycelium tulufanense</name>
    <dbReference type="NCBI Taxonomy" id="907463"/>
    <lineage>
        <taxon>Bacteria</taxon>
        <taxon>Bacillati</taxon>
        <taxon>Actinomycetota</taxon>
        <taxon>Actinomycetes</taxon>
        <taxon>Pseudonocardiales</taxon>
        <taxon>Pseudonocardiaceae</taxon>
        <taxon>Longimycelium</taxon>
    </lineage>
</organism>